<dbReference type="Gene3D" id="1.10.530.40">
    <property type="match status" value="1"/>
</dbReference>
<feature type="compositionally biased region" description="Basic residues" evidence="3">
    <location>
        <begin position="325"/>
        <end position="336"/>
    </location>
</feature>
<keyword evidence="1" id="KW-0929">Antimicrobial</keyword>
<dbReference type="EMBL" id="CP030840">
    <property type="protein sequence ID" value="AXC14952.1"/>
    <property type="molecule type" value="Genomic_DNA"/>
</dbReference>
<keyword evidence="4" id="KW-0812">Transmembrane</keyword>
<protein>
    <submittedName>
        <fullName evidence="5">Uncharacterized protein</fullName>
    </submittedName>
</protein>
<evidence type="ECO:0000313" key="6">
    <source>
        <dbReference type="Proteomes" id="UP000253606"/>
    </source>
</evidence>
<dbReference type="OrthoDB" id="118423at2"/>
<evidence type="ECO:0000256" key="2">
    <source>
        <dbReference type="ARBA" id="ARBA00022638"/>
    </source>
</evidence>
<dbReference type="GO" id="GO:0031640">
    <property type="term" value="P:killing of cells of another organism"/>
    <property type="evidence" value="ECO:0007669"/>
    <property type="project" value="UniProtKB-KW"/>
</dbReference>
<keyword evidence="6" id="KW-1185">Reference proteome</keyword>
<dbReference type="RefSeq" id="WP_114209617.1">
    <property type="nucleotide sequence ID" value="NZ_CP030840.1"/>
</dbReference>
<dbReference type="Proteomes" id="UP000253606">
    <property type="component" value="Chromosome"/>
</dbReference>
<evidence type="ECO:0000313" key="5">
    <source>
        <dbReference type="EMBL" id="AXC14952.1"/>
    </source>
</evidence>
<dbReference type="InterPro" id="IPR023347">
    <property type="entry name" value="Lysozyme_dom_sf"/>
</dbReference>
<name>A0A2Z5G6S9_9BACT</name>
<feature type="region of interest" description="Disordered" evidence="3">
    <location>
        <begin position="297"/>
        <end position="336"/>
    </location>
</feature>
<dbReference type="AlphaFoldDB" id="A0A2Z5G6S9"/>
<accession>A0A2Z5G6S9</accession>
<keyword evidence="4" id="KW-1133">Transmembrane helix</keyword>
<evidence type="ECO:0000256" key="4">
    <source>
        <dbReference type="SAM" id="Phobius"/>
    </source>
</evidence>
<evidence type="ECO:0000256" key="1">
    <source>
        <dbReference type="ARBA" id="ARBA00022529"/>
    </source>
</evidence>
<dbReference type="GO" id="GO:0003796">
    <property type="term" value="F:lysozyme activity"/>
    <property type="evidence" value="ECO:0007669"/>
    <property type="project" value="InterPro"/>
</dbReference>
<dbReference type="SUPFAM" id="SSF53955">
    <property type="entry name" value="Lysozyme-like"/>
    <property type="match status" value="1"/>
</dbReference>
<dbReference type="KEGG" id="abas:ACPOL_5706"/>
<reference evidence="5 6" key="1">
    <citation type="journal article" date="2018" name="Front. Microbiol.">
        <title>Hydrolytic Capabilities as a Key to Environmental Success: Chitinolytic and Cellulolytic Acidobacteria From Acidic Sub-arctic Soils and Boreal Peatlands.</title>
        <authorList>
            <person name="Belova S.E."/>
            <person name="Ravin N.V."/>
            <person name="Pankratov T.A."/>
            <person name="Rakitin A.L."/>
            <person name="Ivanova A.A."/>
            <person name="Beletsky A.V."/>
            <person name="Mardanov A.V."/>
            <person name="Sinninghe Damste J.S."/>
            <person name="Dedysh S.N."/>
        </authorList>
    </citation>
    <scope>NUCLEOTIDE SEQUENCE [LARGE SCALE GENOMIC DNA]</scope>
    <source>
        <strain evidence="5 6">SBC82</strain>
    </source>
</reference>
<dbReference type="InterPro" id="IPR023346">
    <property type="entry name" value="Lysozyme-like_dom_sf"/>
</dbReference>
<feature type="transmembrane region" description="Helical" evidence="4">
    <location>
        <begin position="12"/>
        <end position="32"/>
    </location>
</feature>
<gene>
    <name evidence="5" type="ORF">ACPOL_5706</name>
</gene>
<keyword evidence="2" id="KW-0081">Bacteriolytic enzyme</keyword>
<proteinExistence type="predicted"/>
<dbReference type="GO" id="GO:0042742">
    <property type="term" value="P:defense response to bacterium"/>
    <property type="evidence" value="ECO:0007669"/>
    <property type="project" value="UniProtKB-KW"/>
</dbReference>
<organism evidence="5 6">
    <name type="scientific">Acidisarcina polymorpha</name>
    <dbReference type="NCBI Taxonomy" id="2211140"/>
    <lineage>
        <taxon>Bacteria</taxon>
        <taxon>Pseudomonadati</taxon>
        <taxon>Acidobacteriota</taxon>
        <taxon>Terriglobia</taxon>
        <taxon>Terriglobales</taxon>
        <taxon>Acidobacteriaceae</taxon>
        <taxon>Acidisarcina</taxon>
    </lineage>
</organism>
<sequence length="336" mass="37753">MTDAKKPWIAGAISLAMLPGFLGILLGVPAAIGQSSEQTTAHPPGKTLFDFKDSDVKFSVQTLMNILRDNRHEGWVLAAYPDPKTSRPLIGAGFSLDVAATEHPQTDPLNENLFLEPSSAELWQAAGLEPERLQRILERFNRDLESWTKKRYRRKVMQHSLAPELTEEEAMRLLRISAIEAIHNARAYCRNFDELSGPQQLALSQLVFQMGVNLEGFVEFLSALNGDTSYRDLSMPDGVRATDAETWRLVQRTLVESQWARRYTTRAQTVIAMFDPDYARDPGRAIRLVNAMLPPPVEKHRRRRPPVHALRAGVDGGHSGSPPGKKSRIERKRQVT</sequence>
<evidence type="ECO:0000256" key="3">
    <source>
        <dbReference type="SAM" id="MobiDB-lite"/>
    </source>
</evidence>
<keyword evidence="4" id="KW-0472">Membrane</keyword>